<evidence type="ECO:0000259" key="2">
    <source>
        <dbReference type="Pfam" id="PF20167"/>
    </source>
</evidence>
<feature type="region of interest" description="Disordered" evidence="1">
    <location>
        <begin position="226"/>
        <end position="265"/>
    </location>
</feature>
<proteinExistence type="predicted"/>
<sequence length="265" mass="30647">MGVASPSHDSKRSRRDNEEQNEDVSLPQQSLRQFGLHWITKQEDRLHNFGLDFVFNDPGECNLNMWARHQQDGYHVSFPYAHMSREVGIWLKIIYACLVPGKHVTHFTYERECLFYALMTWMPINVEAIIKDVLRRARVKNGQRFGFGGLLTRFLKGHQIEEKVVYFRPRYDPKRIDVTNTADPEVIHGPVLSIKEQLQKLNMEYPLSEHSVALCRVEPGFDELLDDDDATEEEQVRVDSNLESNNDKDNSETGEAALGPTDDED</sequence>
<organism evidence="3 4">
    <name type="scientific">Datura stramonium</name>
    <name type="common">Jimsonweed</name>
    <name type="synonym">Common thornapple</name>
    <dbReference type="NCBI Taxonomy" id="4076"/>
    <lineage>
        <taxon>Eukaryota</taxon>
        <taxon>Viridiplantae</taxon>
        <taxon>Streptophyta</taxon>
        <taxon>Embryophyta</taxon>
        <taxon>Tracheophyta</taxon>
        <taxon>Spermatophyta</taxon>
        <taxon>Magnoliopsida</taxon>
        <taxon>eudicotyledons</taxon>
        <taxon>Gunneridae</taxon>
        <taxon>Pentapetalae</taxon>
        <taxon>asterids</taxon>
        <taxon>lamiids</taxon>
        <taxon>Solanales</taxon>
        <taxon>Solanaceae</taxon>
        <taxon>Solanoideae</taxon>
        <taxon>Datureae</taxon>
        <taxon>Datura</taxon>
    </lineage>
</organism>
<dbReference type="InterPro" id="IPR046796">
    <property type="entry name" value="Transposase_32_dom"/>
</dbReference>
<dbReference type="Pfam" id="PF20167">
    <property type="entry name" value="Transposase_32"/>
    <property type="match status" value="1"/>
</dbReference>
<protein>
    <recommendedName>
        <fullName evidence="2">Putative plant transposon protein domain-containing protein</fullName>
    </recommendedName>
</protein>
<evidence type="ECO:0000256" key="1">
    <source>
        <dbReference type="SAM" id="MobiDB-lite"/>
    </source>
</evidence>
<dbReference type="EMBL" id="JACEIK010001342">
    <property type="protein sequence ID" value="MCD7468478.1"/>
    <property type="molecule type" value="Genomic_DNA"/>
</dbReference>
<accession>A0ABS8TBH0</accession>
<feature type="domain" description="Putative plant transposon protein" evidence="2">
    <location>
        <begin position="60"/>
        <end position="159"/>
    </location>
</feature>
<comment type="caution">
    <text evidence="3">The sequence shown here is derived from an EMBL/GenBank/DDBJ whole genome shotgun (WGS) entry which is preliminary data.</text>
</comment>
<evidence type="ECO:0000313" key="3">
    <source>
        <dbReference type="EMBL" id="MCD7468478.1"/>
    </source>
</evidence>
<keyword evidence="4" id="KW-1185">Reference proteome</keyword>
<feature type="region of interest" description="Disordered" evidence="1">
    <location>
        <begin position="1"/>
        <end position="26"/>
    </location>
</feature>
<reference evidence="3 4" key="1">
    <citation type="journal article" date="2021" name="BMC Genomics">
        <title>Datura genome reveals duplications of psychoactive alkaloid biosynthetic genes and high mutation rate following tissue culture.</title>
        <authorList>
            <person name="Rajewski A."/>
            <person name="Carter-House D."/>
            <person name="Stajich J."/>
            <person name="Litt A."/>
        </authorList>
    </citation>
    <scope>NUCLEOTIDE SEQUENCE [LARGE SCALE GENOMIC DNA]</scope>
    <source>
        <strain evidence="3">AR-01</strain>
    </source>
</reference>
<name>A0ABS8TBH0_DATST</name>
<evidence type="ECO:0000313" key="4">
    <source>
        <dbReference type="Proteomes" id="UP000823775"/>
    </source>
</evidence>
<gene>
    <name evidence="3" type="ORF">HAX54_006725</name>
</gene>
<dbReference type="Proteomes" id="UP000823775">
    <property type="component" value="Unassembled WGS sequence"/>
</dbReference>